<evidence type="ECO:0000256" key="5">
    <source>
        <dbReference type="SAM" id="Phobius"/>
    </source>
</evidence>
<dbReference type="InterPro" id="IPR032816">
    <property type="entry name" value="VTT_dom"/>
</dbReference>
<evidence type="ECO:0000256" key="4">
    <source>
        <dbReference type="ARBA" id="ARBA00023136"/>
    </source>
</evidence>
<keyword evidence="4 5" id="KW-0472">Membrane</keyword>
<comment type="caution">
    <text evidence="7">The sequence shown here is derived from an EMBL/GenBank/DDBJ whole genome shotgun (WGS) entry which is preliminary data.</text>
</comment>
<dbReference type="OrthoDB" id="3364966at2759"/>
<comment type="subcellular location">
    <subcellularLocation>
        <location evidence="1">Membrane</location>
        <topology evidence="1">Multi-pass membrane protein</topology>
    </subcellularLocation>
</comment>
<dbReference type="Proteomes" id="UP000091857">
    <property type="component" value="Chromosome 18"/>
</dbReference>
<dbReference type="GO" id="GO:0016020">
    <property type="term" value="C:membrane"/>
    <property type="evidence" value="ECO:0007669"/>
    <property type="project" value="UniProtKB-SubCell"/>
</dbReference>
<dbReference type="Pfam" id="PF09335">
    <property type="entry name" value="VTT_dom"/>
    <property type="match status" value="1"/>
</dbReference>
<dbReference type="InterPro" id="IPR045014">
    <property type="entry name" value="TM41A/B"/>
</dbReference>
<name>A0A2C9U309_MANES</name>
<gene>
    <name evidence="7" type="ORF">MANES_18G100900v8</name>
</gene>
<feature type="transmembrane region" description="Helical" evidence="5">
    <location>
        <begin position="214"/>
        <end position="235"/>
    </location>
</feature>
<evidence type="ECO:0000256" key="3">
    <source>
        <dbReference type="ARBA" id="ARBA00022989"/>
    </source>
</evidence>
<feature type="transmembrane region" description="Helical" evidence="5">
    <location>
        <begin position="139"/>
        <end position="157"/>
    </location>
</feature>
<feature type="transmembrane region" description="Helical" evidence="5">
    <location>
        <begin position="47"/>
        <end position="68"/>
    </location>
</feature>
<evidence type="ECO:0000313" key="8">
    <source>
        <dbReference type="Proteomes" id="UP000091857"/>
    </source>
</evidence>
<evidence type="ECO:0000259" key="6">
    <source>
        <dbReference type="Pfam" id="PF09335"/>
    </source>
</evidence>
<dbReference type="Gramene" id="Manes.18G100900.1.v8.1">
    <property type="protein sequence ID" value="Manes.18G100900.1.v8.1.CDS"/>
    <property type="gene ID" value="Manes.18G100900.v8.1"/>
</dbReference>
<evidence type="ECO:0000256" key="2">
    <source>
        <dbReference type="ARBA" id="ARBA00022692"/>
    </source>
</evidence>
<dbReference type="EMBL" id="CM004404">
    <property type="protein sequence ID" value="OAY23709.1"/>
    <property type="molecule type" value="Genomic_DNA"/>
</dbReference>
<dbReference type="STRING" id="3983.A0A2C9U309"/>
<feature type="domain" description="VTT" evidence="6">
    <location>
        <begin position="119"/>
        <end position="238"/>
    </location>
</feature>
<keyword evidence="3 5" id="KW-1133">Transmembrane helix</keyword>
<feature type="transmembrane region" description="Helical" evidence="5">
    <location>
        <begin position="111"/>
        <end position="133"/>
    </location>
</feature>
<proteinExistence type="predicted"/>
<dbReference type="GO" id="GO:0000045">
    <property type="term" value="P:autophagosome assembly"/>
    <property type="evidence" value="ECO:0000318"/>
    <property type="project" value="GO_Central"/>
</dbReference>
<protein>
    <recommendedName>
        <fullName evidence="6">VTT domain-containing protein</fullName>
    </recommendedName>
</protein>
<dbReference type="PANTHER" id="PTHR43220">
    <property type="match status" value="1"/>
</dbReference>
<feature type="transmembrane region" description="Helical" evidence="5">
    <location>
        <begin position="256"/>
        <end position="272"/>
    </location>
</feature>
<organism evidence="7 8">
    <name type="scientific">Manihot esculenta</name>
    <name type="common">Cassava</name>
    <name type="synonym">Jatropha manihot</name>
    <dbReference type="NCBI Taxonomy" id="3983"/>
    <lineage>
        <taxon>Eukaryota</taxon>
        <taxon>Viridiplantae</taxon>
        <taxon>Streptophyta</taxon>
        <taxon>Embryophyta</taxon>
        <taxon>Tracheophyta</taxon>
        <taxon>Spermatophyta</taxon>
        <taxon>Magnoliopsida</taxon>
        <taxon>eudicotyledons</taxon>
        <taxon>Gunneridae</taxon>
        <taxon>Pentapetalae</taxon>
        <taxon>rosids</taxon>
        <taxon>fabids</taxon>
        <taxon>Malpighiales</taxon>
        <taxon>Euphorbiaceae</taxon>
        <taxon>Crotonoideae</taxon>
        <taxon>Manihoteae</taxon>
        <taxon>Manihot</taxon>
    </lineage>
</organism>
<dbReference type="AlphaFoldDB" id="A0A2C9U309"/>
<evidence type="ECO:0000313" key="7">
    <source>
        <dbReference type="EMBL" id="OAY23709.1"/>
    </source>
</evidence>
<reference evidence="8" key="1">
    <citation type="journal article" date="2016" name="Nat. Biotechnol.">
        <title>Sequencing wild and cultivated cassava and related species reveals extensive interspecific hybridization and genetic diversity.</title>
        <authorList>
            <person name="Bredeson J.V."/>
            <person name="Lyons J.B."/>
            <person name="Prochnik S.E."/>
            <person name="Wu G.A."/>
            <person name="Ha C.M."/>
            <person name="Edsinger-Gonzales E."/>
            <person name="Grimwood J."/>
            <person name="Schmutz J."/>
            <person name="Rabbi I.Y."/>
            <person name="Egesi C."/>
            <person name="Nauluvula P."/>
            <person name="Lebot V."/>
            <person name="Ndunguru J."/>
            <person name="Mkamilo G."/>
            <person name="Bart R.S."/>
            <person name="Setter T.L."/>
            <person name="Gleadow R.M."/>
            <person name="Kulakow P."/>
            <person name="Ferguson M.E."/>
            <person name="Rounsley S."/>
            <person name="Rokhsar D.S."/>
        </authorList>
    </citation>
    <scope>NUCLEOTIDE SEQUENCE [LARGE SCALE GENOMIC DNA]</scope>
    <source>
        <strain evidence="8">cv. AM560-2</strain>
    </source>
</reference>
<dbReference type="PANTHER" id="PTHR43220:SF3">
    <property type="entry name" value="PROTEIN, PUTATIVE, EXPRESSED-RELATED"/>
    <property type="match status" value="1"/>
</dbReference>
<keyword evidence="2 5" id="KW-0812">Transmembrane</keyword>
<evidence type="ECO:0000256" key="1">
    <source>
        <dbReference type="ARBA" id="ARBA00004141"/>
    </source>
</evidence>
<sequence>MAAARILIGDIGNNRPIMKDEENAKEDDSPSSKKLKLERFPFTRWEFAAALGVFFVFSSGLFCIYLTMPTSVYVNLKLPRTVSDLRLLKENLATYAKDYPAQFILGYCSTYIFMQTFMIPGTIFMSLLAGALFGVVRGLFLVVFNATAGASSCFFLSKLIGRPIVNWLWPEKLRVFQAEIAKRREKLLNYMLFLRVTPTLPNLFINLASPIVDIPFHVFFLATLLGLIPASYITVRAGLALGDLKSVKDLYDFKTLSMLFLIGSIIIFPTLLKRKRIYE</sequence>
<accession>A0A2C9U309</accession>
<keyword evidence="8" id="KW-1185">Reference proteome</keyword>
<dbReference type="OMA" id="CIKIPRD"/>